<dbReference type="EMBL" id="BGZK01004378">
    <property type="protein sequence ID" value="GBP08630.1"/>
    <property type="molecule type" value="Genomic_DNA"/>
</dbReference>
<dbReference type="Proteomes" id="UP000299102">
    <property type="component" value="Unassembled WGS sequence"/>
</dbReference>
<sequence length="115" mass="13092">MLLPDLGEALWGVSWWLWLLPKSRGEFFELGVELHCNHSSLGVLDRLWTRVLPCMGALKPTECSAGCRCWPIQGLIFCLLASNYWLSIRSLWKARSADWELSQTLNEGSISDPEQ</sequence>
<proteinExistence type="predicted"/>
<dbReference type="AlphaFoldDB" id="A0A4C1T4Y7"/>
<accession>A0A4C1T4Y7</accession>
<evidence type="ECO:0000313" key="1">
    <source>
        <dbReference type="EMBL" id="GBP08630.1"/>
    </source>
</evidence>
<protein>
    <submittedName>
        <fullName evidence="1">Uncharacterized protein</fullName>
    </submittedName>
</protein>
<comment type="caution">
    <text evidence="1">The sequence shown here is derived from an EMBL/GenBank/DDBJ whole genome shotgun (WGS) entry which is preliminary data.</text>
</comment>
<name>A0A4C1T4Y7_EUMVA</name>
<organism evidence="1 2">
    <name type="scientific">Eumeta variegata</name>
    <name type="common">Bagworm moth</name>
    <name type="synonym">Eumeta japonica</name>
    <dbReference type="NCBI Taxonomy" id="151549"/>
    <lineage>
        <taxon>Eukaryota</taxon>
        <taxon>Metazoa</taxon>
        <taxon>Ecdysozoa</taxon>
        <taxon>Arthropoda</taxon>
        <taxon>Hexapoda</taxon>
        <taxon>Insecta</taxon>
        <taxon>Pterygota</taxon>
        <taxon>Neoptera</taxon>
        <taxon>Endopterygota</taxon>
        <taxon>Lepidoptera</taxon>
        <taxon>Glossata</taxon>
        <taxon>Ditrysia</taxon>
        <taxon>Tineoidea</taxon>
        <taxon>Psychidae</taxon>
        <taxon>Oiketicinae</taxon>
        <taxon>Eumeta</taxon>
    </lineage>
</organism>
<reference evidence="1 2" key="1">
    <citation type="journal article" date="2019" name="Commun. Biol.">
        <title>The bagworm genome reveals a unique fibroin gene that provides high tensile strength.</title>
        <authorList>
            <person name="Kono N."/>
            <person name="Nakamura H."/>
            <person name="Ohtoshi R."/>
            <person name="Tomita M."/>
            <person name="Numata K."/>
            <person name="Arakawa K."/>
        </authorList>
    </citation>
    <scope>NUCLEOTIDE SEQUENCE [LARGE SCALE GENOMIC DNA]</scope>
</reference>
<keyword evidence="2" id="KW-1185">Reference proteome</keyword>
<gene>
    <name evidence="1" type="ORF">EVAR_71637_1</name>
</gene>
<evidence type="ECO:0000313" key="2">
    <source>
        <dbReference type="Proteomes" id="UP000299102"/>
    </source>
</evidence>